<dbReference type="SMART" id="SM00032">
    <property type="entry name" value="CCP"/>
    <property type="match status" value="3"/>
</dbReference>
<dbReference type="Gene3D" id="2.40.10.10">
    <property type="entry name" value="Trypsin-like serine proteases"/>
    <property type="match status" value="2"/>
</dbReference>
<dbReference type="InterPro" id="IPR035976">
    <property type="entry name" value="Sushi/SCR/CCP_sf"/>
</dbReference>
<evidence type="ECO:0000256" key="1">
    <source>
        <dbReference type="ARBA" id="ARBA00001936"/>
    </source>
</evidence>
<evidence type="ECO:0000256" key="9">
    <source>
        <dbReference type="ARBA" id="ARBA00022729"/>
    </source>
</evidence>
<evidence type="ECO:0000256" key="12">
    <source>
        <dbReference type="ARBA" id="ARBA00022825"/>
    </source>
</evidence>
<evidence type="ECO:0000259" key="21">
    <source>
        <dbReference type="PROSITE" id="PS50240"/>
    </source>
</evidence>
<dbReference type="CDD" id="cd00190">
    <property type="entry name" value="Tryp_SPc"/>
    <property type="match status" value="1"/>
</dbReference>
<comment type="subcellular location">
    <subcellularLocation>
        <location evidence="3">Cell surface</location>
    </subcellularLocation>
    <subcellularLocation>
        <location evidence="4">Secreted</location>
    </subcellularLocation>
</comment>
<evidence type="ECO:0000313" key="23">
    <source>
        <dbReference type="Ensembl" id="ENSGWIP00000047398.1"/>
    </source>
</evidence>
<dbReference type="CDD" id="cd00033">
    <property type="entry name" value="CCP"/>
    <property type="match status" value="3"/>
</dbReference>
<dbReference type="PROSITE" id="PS50923">
    <property type="entry name" value="SUSHI"/>
    <property type="match status" value="3"/>
</dbReference>
<feature type="domain" description="Sushi" evidence="22">
    <location>
        <begin position="25"/>
        <end position="91"/>
    </location>
</feature>
<keyword evidence="8" id="KW-0645">Protease</keyword>
<feature type="disulfide bond" evidence="18">
    <location>
        <begin position="185"/>
        <end position="212"/>
    </location>
</feature>
<evidence type="ECO:0000256" key="16">
    <source>
        <dbReference type="ARBA" id="ARBA00029636"/>
    </source>
</evidence>
<dbReference type="Gene3D" id="3.40.50.410">
    <property type="entry name" value="von Willebrand factor, type A domain"/>
    <property type="match status" value="2"/>
</dbReference>
<dbReference type="AlphaFoldDB" id="A0A8C5HLE4"/>
<dbReference type="GO" id="GO:0045087">
    <property type="term" value="P:innate immune response"/>
    <property type="evidence" value="ECO:0007669"/>
    <property type="project" value="UniProtKB-KW"/>
</dbReference>
<organism evidence="23 24">
    <name type="scientific">Gouania willdenowi</name>
    <name type="common">Blunt-snouted clingfish</name>
    <name type="synonym">Lepadogaster willdenowi</name>
    <dbReference type="NCBI Taxonomy" id="441366"/>
    <lineage>
        <taxon>Eukaryota</taxon>
        <taxon>Metazoa</taxon>
        <taxon>Chordata</taxon>
        <taxon>Craniata</taxon>
        <taxon>Vertebrata</taxon>
        <taxon>Euteleostomi</taxon>
        <taxon>Actinopterygii</taxon>
        <taxon>Neopterygii</taxon>
        <taxon>Teleostei</taxon>
        <taxon>Neoteleostei</taxon>
        <taxon>Acanthomorphata</taxon>
        <taxon>Ovalentaria</taxon>
        <taxon>Blenniimorphae</taxon>
        <taxon>Blenniiformes</taxon>
        <taxon>Gobiesocoidei</taxon>
        <taxon>Gobiesocidae</taxon>
        <taxon>Gobiesocinae</taxon>
        <taxon>Gouania</taxon>
    </lineage>
</organism>
<dbReference type="Pfam" id="PF00089">
    <property type="entry name" value="Trypsin"/>
    <property type="match status" value="1"/>
</dbReference>
<keyword evidence="12" id="KW-0720">Serine protease</keyword>
<evidence type="ECO:0000256" key="6">
    <source>
        <dbReference type="ARBA" id="ARBA00022588"/>
    </source>
</evidence>
<evidence type="ECO:0000256" key="13">
    <source>
        <dbReference type="ARBA" id="ARBA00022859"/>
    </source>
</evidence>
<proteinExistence type="predicted"/>
<evidence type="ECO:0000256" key="14">
    <source>
        <dbReference type="ARBA" id="ARBA00023157"/>
    </source>
</evidence>
<evidence type="ECO:0000256" key="10">
    <source>
        <dbReference type="ARBA" id="ARBA00022737"/>
    </source>
</evidence>
<keyword evidence="9 20" id="KW-0732">Signal</keyword>
<evidence type="ECO:0000313" key="24">
    <source>
        <dbReference type="Proteomes" id="UP000694680"/>
    </source>
</evidence>
<dbReference type="InterPro" id="IPR002035">
    <property type="entry name" value="VWF_A"/>
</dbReference>
<dbReference type="PROSITE" id="PS00134">
    <property type="entry name" value="TRYPSIN_HIS"/>
    <property type="match status" value="1"/>
</dbReference>
<dbReference type="GO" id="GO:0004252">
    <property type="term" value="F:serine-type endopeptidase activity"/>
    <property type="evidence" value="ECO:0007669"/>
    <property type="project" value="InterPro"/>
</dbReference>
<dbReference type="InterPro" id="IPR009003">
    <property type="entry name" value="Peptidase_S1_PA"/>
</dbReference>
<evidence type="ECO:0000256" key="2">
    <source>
        <dbReference type="ARBA" id="ARBA00001946"/>
    </source>
</evidence>
<dbReference type="GO" id="GO:0006508">
    <property type="term" value="P:proteolysis"/>
    <property type="evidence" value="ECO:0007669"/>
    <property type="project" value="UniProtKB-KW"/>
</dbReference>
<reference evidence="23" key="1">
    <citation type="submission" date="2020-06" db="EMBL/GenBank/DDBJ databases">
        <authorList>
            <consortium name="Wellcome Sanger Institute Data Sharing"/>
        </authorList>
    </citation>
    <scope>NUCLEOTIDE SEQUENCE [LARGE SCALE GENOMIC DNA]</scope>
</reference>
<dbReference type="GO" id="GO:0070062">
    <property type="term" value="C:extracellular exosome"/>
    <property type="evidence" value="ECO:0007669"/>
    <property type="project" value="TreeGrafter"/>
</dbReference>
<dbReference type="SUPFAM" id="SSF57535">
    <property type="entry name" value="Complement control module/SCR domain"/>
    <property type="match status" value="3"/>
</dbReference>
<dbReference type="GO" id="GO:0009617">
    <property type="term" value="P:response to bacterium"/>
    <property type="evidence" value="ECO:0007669"/>
    <property type="project" value="TreeGrafter"/>
</dbReference>
<keyword evidence="15" id="KW-0325">Glycoprotein</keyword>
<keyword evidence="7 18" id="KW-0768">Sushi</keyword>
<feature type="disulfide bond" evidence="18">
    <location>
        <begin position="122"/>
        <end position="149"/>
    </location>
</feature>
<evidence type="ECO:0000256" key="5">
    <source>
        <dbReference type="ARBA" id="ARBA00022525"/>
    </source>
</evidence>
<reference evidence="23" key="2">
    <citation type="submission" date="2025-08" db="UniProtKB">
        <authorList>
            <consortium name="Ensembl"/>
        </authorList>
    </citation>
    <scope>IDENTIFICATION</scope>
</reference>
<feature type="domain" description="Sushi" evidence="22">
    <location>
        <begin position="157"/>
        <end position="214"/>
    </location>
</feature>
<feature type="domain" description="Sushi" evidence="22">
    <location>
        <begin position="92"/>
        <end position="151"/>
    </location>
</feature>
<dbReference type="InterPro" id="IPR018114">
    <property type="entry name" value="TRYPSIN_HIS"/>
</dbReference>
<feature type="compositionally biased region" description="Polar residues" evidence="19">
    <location>
        <begin position="147"/>
        <end position="156"/>
    </location>
</feature>
<dbReference type="InterPro" id="IPR011360">
    <property type="entry name" value="Compl_C2_B"/>
</dbReference>
<dbReference type="SMART" id="SM00020">
    <property type="entry name" value="Tryp_SPc"/>
    <property type="match status" value="1"/>
</dbReference>
<dbReference type="Gene3D" id="2.10.70.10">
    <property type="entry name" value="Complement Module, domain 1"/>
    <property type="match status" value="3"/>
</dbReference>
<keyword evidence="6" id="KW-0399">Innate immunity</keyword>
<keyword evidence="13" id="KW-0391">Immunity</keyword>
<evidence type="ECO:0000256" key="3">
    <source>
        <dbReference type="ARBA" id="ARBA00004241"/>
    </source>
</evidence>
<feature type="active site" description="Charge relay system" evidence="17">
    <location>
        <position position="525"/>
    </location>
</feature>
<gene>
    <name evidence="23" type="primary">LOC114475780</name>
</gene>
<dbReference type="SUPFAM" id="SSF53300">
    <property type="entry name" value="vWA-like"/>
    <property type="match status" value="1"/>
</dbReference>
<dbReference type="InterPro" id="IPR036465">
    <property type="entry name" value="vWFA_dom_sf"/>
</dbReference>
<evidence type="ECO:0000256" key="4">
    <source>
        <dbReference type="ARBA" id="ARBA00004613"/>
    </source>
</evidence>
<evidence type="ECO:0000256" key="17">
    <source>
        <dbReference type="PIRSR" id="PIRSR001154-1"/>
    </source>
</evidence>
<evidence type="ECO:0000256" key="19">
    <source>
        <dbReference type="SAM" id="MobiDB-lite"/>
    </source>
</evidence>
<feature type="chain" id="PRO_5034452906" description="C3/C5 convertase" evidence="20">
    <location>
        <begin position="28"/>
        <end position="723"/>
    </location>
</feature>
<dbReference type="PROSITE" id="PS50240">
    <property type="entry name" value="TRYPSIN_DOM"/>
    <property type="match status" value="1"/>
</dbReference>
<feature type="active site" description="Charge relay system" evidence="17">
    <location>
        <position position="653"/>
    </location>
</feature>
<evidence type="ECO:0000256" key="11">
    <source>
        <dbReference type="ARBA" id="ARBA00022801"/>
    </source>
</evidence>
<dbReference type="InterPro" id="IPR000436">
    <property type="entry name" value="Sushi_SCR_CCP_dom"/>
</dbReference>
<dbReference type="Pfam" id="PF00084">
    <property type="entry name" value="Sushi"/>
    <property type="match status" value="3"/>
</dbReference>
<comment type="cofactor">
    <cofactor evidence="1">
        <name>Mn(2+)</name>
        <dbReference type="ChEBI" id="CHEBI:29035"/>
    </cofactor>
</comment>
<dbReference type="GO" id="GO:0006956">
    <property type="term" value="P:complement activation"/>
    <property type="evidence" value="ECO:0007669"/>
    <property type="project" value="InterPro"/>
</dbReference>
<feature type="domain" description="Peptidase S1" evidence="21">
    <location>
        <begin position="424"/>
        <end position="710"/>
    </location>
</feature>
<keyword evidence="10" id="KW-0677">Repeat</keyword>
<dbReference type="GO" id="GO:0009986">
    <property type="term" value="C:cell surface"/>
    <property type="evidence" value="ECO:0007669"/>
    <property type="project" value="UniProtKB-SubCell"/>
</dbReference>
<reference evidence="23" key="3">
    <citation type="submission" date="2025-09" db="UniProtKB">
        <authorList>
            <consortium name="Ensembl"/>
        </authorList>
    </citation>
    <scope>IDENTIFICATION</scope>
</reference>
<dbReference type="PIRSF" id="PIRSF001154">
    <property type="entry name" value="Compl_C2_B"/>
    <property type="match status" value="1"/>
</dbReference>
<dbReference type="Proteomes" id="UP000694680">
    <property type="component" value="Chromosome 14"/>
</dbReference>
<keyword evidence="14 18" id="KW-1015">Disulfide bond</keyword>
<keyword evidence="24" id="KW-1185">Reference proteome</keyword>
<evidence type="ECO:0000259" key="22">
    <source>
        <dbReference type="PROSITE" id="PS50923"/>
    </source>
</evidence>
<dbReference type="InterPro" id="IPR001314">
    <property type="entry name" value="Peptidase_S1A"/>
</dbReference>
<name>A0A8C5HLE4_GOUWI</name>
<comment type="caution">
    <text evidence="18">Lacks conserved residue(s) required for the propagation of feature annotation.</text>
</comment>
<keyword evidence="5" id="KW-0964">Secreted</keyword>
<feature type="signal peptide" evidence="20">
    <location>
        <begin position="1"/>
        <end position="27"/>
    </location>
</feature>
<keyword evidence="11" id="KW-0378">Hydrolase</keyword>
<evidence type="ECO:0000256" key="8">
    <source>
        <dbReference type="ARBA" id="ARBA00022670"/>
    </source>
</evidence>
<dbReference type="PANTHER" id="PTHR46393:SF6">
    <property type="entry name" value="COMPLEMENT C2-RELATED"/>
    <property type="match status" value="1"/>
</dbReference>
<feature type="region of interest" description="Disordered" evidence="19">
    <location>
        <begin position="147"/>
        <end position="171"/>
    </location>
</feature>
<protein>
    <recommendedName>
        <fullName evidence="16">C3/C5 convertase</fullName>
    </recommendedName>
</protein>
<comment type="cofactor">
    <cofactor evidence="2">
        <name>Mg(2+)</name>
        <dbReference type="ChEBI" id="CHEBI:18420"/>
    </cofactor>
</comment>
<dbReference type="SMART" id="SM00327">
    <property type="entry name" value="VWA"/>
    <property type="match status" value="1"/>
</dbReference>
<evidence type="ECO:0000256" key="20">
    <source>
        <dbReference type="SAM" id="SignalP"/>
    </source>
</evidence>
<feature type="active site" description="Charge relay system" evidence="17">
    <location>
        <position position="474"/>
    </location>
</feature>
<dbReference type="PANTHER" id="PTHR46393">
    <property type="entry name" value="SUSHI DOMAIN-CONTAINING PROTEIN"/>
    <property type="match status" value="1"/>
</dbReference>
<dbReference type="FunFam" id="2.10.70.10:FF:000019">
    <property type="entry name" value="Complement factor b,-like"/>
    <property type="match status" value="1"/>
</dbReference>
<dbReference type="Ensembl" id="ENSGWIT00000051285.1">
    <property type="protein sequence ID" value="ENSGWIP00000047398.1"/>
    <property type="gene ID" value="ENSGWIG00000023319.1"/>
</dbReference>
<evidence type="ECO:0000256" key="18">
    <source>
        <dbReference type="PROSITE-ProRule" id="PRU00302"/>
    </source>
</evidence>
<accession>A0A8C5HLE4</accession>
<dbReference type="SUPFAM" id="SSF50494">
    <property type="entry name" value="Trypsin-like serine proteases"/>
    <property type="match status" value="1"/>
</dbReference>
<dbReference type="PRINTS" id="PR00722">
    <property type="entry name" value="CHYMOTRYPSIN"/>
</dbReference>
<dbReference type="InterPro" id="IPR001254">
    <property type="entry name" value="Trypsin_dom"/>
</dbReference>
<dbReference type="InterPro" id="IPR043504">
    <property type="entry name" value="Peptidase_S1_PA_chymotrypsin"/>
</dbReference>
<sequence length="723" mass="81474">SHFECFWSVYVFLFKTISSLFAGQVQCECPGNTIGIEGGNYTLTNQMHQGSLLVYQCREGYFPFPHRSRQCLHSGKWNPEPDRNLPQRCNLVKCPSPIVLMNGDVYPPAYEYLLGNETTYECYSGYTLKGSSSRICQKNGKWDGRTPTCSEDSGSENICPDPGIPPGARRRGNMFGVDDRVTYSCSEDMILVGSKERTCMENGQWTGREPACYYKHTYDTPEEVAHAFGGAIRESLTTLQSTDDTQEAKKIKILKNGTLNIYIAMDVSGSIEEKYIIDAKKAVKQLMKKISSFTVSPNYDIVFFTSVIHKAVNILHFFDGTVKRDKMADALDKVPIDRGFNEGGVPTPTVARIKNLVYLSNIPGKHDKKREEHLDIYIFGIGAYIYQDDLTPLTVGTEGQHFFKLESLTELNKTFDQMIDESEVMGLCGLHRSYETTDNDAKSMNPWYAEVINGDVKRCFGSLVTTKFILTAAHCFRARDTPEHVKVIIDDEKNSERKVEKFTLHEKFEVGARKNQGVPEFYEYDVALIELKEDVVISNTVRPICIPCTTDTRDALRMNKQSTCKQQEELLLSEDIVQLSFLTKPSDNDHTLKKVLVKNVKAKLRNNREECIKYALKAPNVTTTDVSLIVTDNFLCTGGVDPTIDHIACTGDSGGAVFKDYDYRTIQVGVVSWGTKELCKSGGLVVSEATSRDFHINLFKVLPFLRRILGKDTNEYTPLKFLN</sequence>
<evidence type="ECO:0000256" key="7">
    <source>
        <dbReference type="ARBA" id="ARBA00022659"/>
    </source>
</evidence>
<evidence type="ECO:0000256" key="15">
    <source>
        <dbReference type="ARBA" id="ARBA00023180"/>
    </source>
</evidence>